<accession>A0A9E4ZTE3</accession>
<protein>
    <recommendedName>
        <fullName evidence="5">Metallothionein</fullName>
    </recommendedName>
</protein>
<comment type="caution">
    <text evidence="2">The sequence shown here is derived from an EMBL/GenBank/DDBJ whole genome shotgun (WGS) entry which is preliminary data.</text>
</comment>
<evidence type="ECO:0000313" key="2">
    <source>
        <dbReference type="EMBL" id="MCZ3365317.1"/>
    </source>
</evidence>
<name>A0A9E4ZTE3_9EURY</name>
<keyword evidence="4" id="KW-1185">Reference proteome</keyword>
<evidence type="ECO:0000256" key="1">
    <source>
        <dbReference type="SAM" id="MobiDB-lite"/>
    </source>
</evidence>
<proteinExistence type="predicted"/>
<sequence>MDKKNHCSCSYCHCTHDINCTCECCTAPKPHKNHLRENKKQRDPQDGII</sequence>
<dbReference type="Proteomes" id="UP001068021">
    <property type="component" value="Unassembled WGS sequence"/>
</dbReference>
<dbReference type="EMBL" id="JAPVES010000030">
    <property type="protein sequence ID" value="MCZ3373068.1"/>
    <property type="molecule type" value="Genomic_DNA"/>
</dbReference>
<organism evidence="2 4">
    <name type="scientific">Methanobacterium veterum</name>
    <dbReference type="NCBI Taxonomy" id="408577"/>
    <lineage>
        <taxon>Archaea</taxon>
        <taxon>Methanobacteriati</taxon>
        <taxon>Methanobacteriota</taxon>
        <taxon>Methanomada group</taxon>
        <taxon>Methanobacteria</taxon>
        <taxon>Methanobacteriales</taxon>
        <taxon>Methanobacteriaceae</taxon>
        <taxon>Methanobacterium</taxon>
    </lineage>
</organism>
<evidence type="ECO:0008006" key="5">
    <source>
        <dbReference type="Google" id="ProtNLM"/>
    </source>
</evidence>
<feature type="compositionally biased region" description="Basic and acidic residues" evidence="1">
    <location>
        <begin position="35"/>
        <end position="49"/>
    </location>
</feature>
<dbReference type="Proteomes" id="UP001074446">
    <property type="component" value="Unassembled WGS sequence"/>
</dbReference>
<dbReference type="RefSeq" id="WP_157197591.1">
    <property type="nucleotide sequence ID" value="NZ_JAPVER010000020.1"/>
</dbReference>
<dbReference type="AlphaFoldDB" id="A0A9E4ZTE3"/>
<dbReference type="EMBL" id="JAPVER010000020">
    <property type="protein sequence ID" value="MCZ3365317.1"/>
    <property type="molecule type" value="Genomic_DNA"/>
</dbReference>
<evidence type="ECO:0000313" key="3">
    <source>
        <dbReference type="EMBL" id="MCZ3373068.1"/>
    </source>
</evidence>
<gene>
    <name evidence="3" type="ORF">O3H35_10535</name>
    <name evidence="2" type="ORF">O3H54_05435</name>
</gene>
<reference evidence="2" key="1">
    <citation type="submission" date="2022-12" db="EMBL/GenBank/DDBJ databases">
        <title>Reclassification of two methanogenic archaea species isolated from the Kolyma lowland permafrost.</title>
        <authorList>
            <person name="Trubitsyn V.E."/>
            <person name="Rivkina E.M."/>
            <person name="Shcherbakova V.A."/>
        </authorList>
    </citation>
    <scope>NUCLEOTIDE SEQUENCE</scope>
    <source>
        <strain evidence="2">M2</strain>
        <strain evidence="3">MK4</strain>
    </source>
</reference>
<feature type="region of interest" description="Disordered" evidence="1">
    <location>
        <begin position="28"/>
        <end position="49"/>
    </location>
</feature>
<evidence type="ECO:0000313" key="4">
    <source>
        <dbReference type="Proteomes" id="UP001068021"/>
    </source>
</evidence>